<dbReference type="PROSITE" id="PS51819">
    <property type="entry name" value="VOC"/>
    <property type="match status" value="2"/>
</dbReference>
<evidence type="ECO:0000313" key="2">
    <source>
        <dbReference type="EMBL" id="MFD0981077.1"/>
    </source>
</evidence>
<accession>A0ABW3IU08</accession>
<dbReference type="InterPro" id="IPR051332">
    <property type="entry name" value="Fosfomycin_Res_Enzymes"/>
</dbReference>
<keyword evidence="3" id="KW-1185">Reference proteome</keyword>
<dbReference type="Proteomes" id="UP001597108">
    <property type="component" value="Unassembled WGS sequence"/>
</dbReference>
<dbReference type="InterPro" id="IPR029068">
    <property type="entry name" value="Glyas_Bleomycin-R_OHBP_Dase"/>
</dbReference>
<dbReference type="EMBL" id="JBHTJT010000032">
    <property type="protein sequence ID" value="MFD0981077.1"/>
    <property type="molecule type" value="Genomic_DNA"/>
</dbReference>
<reference evidence="3" key="1">
    <citation type="journal article" date="2019" name="Int. J. Syst. Evol. Microbiol.">
        <title>The Global Catalogue of Microorganisms (GCM) 10K type strain sequencing project: providing services to taxonomists for standard genome sequencing and annotation.</title>
        <authorList>
            <consortium name="The Broad Institute Genomics Platform"/>
            <consortium name="The Broad Institute Genome Sequencing Center for Infectious Disease"/>
            <person name="Wu L."/>
            <person name="Ma J."/>
        </authorList>
    </citation>
    <scope>NUCLEOTIDE SEQUENCE [LARGE SCALE GENOMIC DNA]</scope>
    <source>
        <strain evidence="3">CCUG 60524</strain>
    </source>
</reference>
<dbReference type="RefSeq" id="WP_386075848.1">
    <property type="nucleotide sequence ID" value="NZ_JBHTJT010000032.1"/>
</dbReference>
<dbReference type="PANTHER" id="PTHR36113">
    <property type="entry name" value="LYASE, PUTATIVE-RELATED-RELATED"/>
    <property type="match status" value="1"/>
</dbReference>
<feature type="domain" description="VOC" evidence="1">
    <location>
        <begin position="139"/>
        <end position="251"/>
    </location>
</feature>
<sequence length="298" mass="31922">MTTGFPISGIVSVDLLSRDLASHTAFYRDVWGLEPVDHPGDARFFSGTGGDPFLLALLPADAHGLAAITFRCVSEEAMLDVAARAAQAGCTISDGPAAATRPGGGRMIDLGLPSGCVVRLVHGDTPGNLRPEQIDRAVRLSHVNINTRDVDALAGFYETVLGFRLSDRSKAMAFLRCNSDHHAVVLAEAPVEGLNHVAFLLPELEGVMFASGRMRDHGFEIGWGVGRHGPGNNVFAYFVDPEGYVVEHTADILQVDDSYRVGMPEDWTWPPGRTDRWGIAPPKSETCKAAQIATGFAG</sequence>
<organism evidence="2 3">
    <name type="scientific">Tropicimonas aquimaris</name>
    <dbReference type="NCBI Taxonomy" id="914152"/>
    <lineage>
        <taxon>Bacteria</taxon>
        <taxon>Pseudomonadati</taxon>
        <taxon>Pseudomonadota</taxon>
        <taxon>Alphaproteobacteria</taxon>
        <taxon>Rhodobacterales</taxon>
        <taxon>Roseobacteraceae</taxon>
        <taxon>Tropicimonas</taxon>
    </lineage>
</organism>
<comment type="caution">
    <text evidence="2">The sequence shown here is derived from an EMBL/GenBank/DDBJ whole genome shotgun (WGS) entry which is preliminary data.</text>
</comment>
<proteinExistence type="predicted"/>
<protein>
    <submittedName>
        <fullName evidence="2">VOC family protein</fullName>
    </submittedName>
</protein>
<dbReference type="SUPFAM" id="SSF54593">
    <property type="entry name" value="Glyoxalase/Bleomycin resistance protein/Dihydroxybiphenyl dioxygenase"/>
    <property type="match status" value="1"/>
</dbReference>
<dbReference type="InterPro" id="IPR004360">
    <property type="entry name" value="Glyas_Fos-R_dOase_dom"/>
</dbReference>
<gene>
    <name evidence="2" type="ORF">ACFQ2S_15640</name>
</gene>
<dbReference type="InterPro" id="IPR037523">
    <property type="entry name" value="VOC_core"/>
</dbReference>
<dbReference type="PANTHER" id="PTHR36113:SF3">
    <property type="entry name" value="SLL5075 PROTEIN"/>
    <property type="match status" value="1"/>
</dbReference>
<dbReference type="Pfam" id="PF00903">
    <property type="entry name" value="Glyoxalase"/>
    <property type="match status" value="1"/>
</dbReference>
<evidence type="ECO:0000313" key="3">
    <source>
        <dbReference type="Proteomes" id="UP001597108"/>
    </source>
</evidence>
<feature type="domain" description="VOC" evidence="1">
    <location>
        <begin position="9"/>
        <end position="123"/>
    </location>
</feature>
<name>A0ABW3IU08_9RHOB</name>
<dbReference type="Gene3D" id="3.10.180.10">
    <property type="entry name" value="2,3-Dihydroxybiphenyl 1,2-Dioxygenase, domain 1"/>
    <property type="match status" value="2"/>
</dbReference>
<evidence type="ECO:0000259" key="1">
    <source>
        <dbReference type="PROSITE" id="PS51819"/>
    </source>
</evidence>